<protein>
    <recommendedName>
        <fullName evidence="8">Cell division protein DivIB</fullName>
    </recommendedName>
</protein>
<dbReference type="InterPro" id="IPR050487">
    <property type="entry name" value="FtsQ_DivIB"/>
</dbReference>
<keyword evidence="11" id="KW-1185">Reference proteome</keyword>
<dbReference type="InterPro" id="IPR005548">
    <property type="entry name" value="Cell_div_FtsQ/DivIB_C"/>
</dbReference>
<dbReference type="GO" id="GO:0043093">
    <property type="term" value="P:FtsZ-dependent cytokinesis"/>
    <property type="evidence" value="ECO:0007669"/>
    <property type="project" value="UniProtKB-UniRule"/>
</dbReference>
<evidence type="ECO:0000256" key="4">
    <source>
        <dbReference type="ARBA" id="ARBA00022692"/>
    </source>
</evidence>
<organism evidence="10 11">
    <name type="scientific">Planococcus glaciei</name>
    <dbReference type="NCBI Taxonomy" id="459472"/>
    <lineage>
        <taxon>Bacteria</taxon>
        <taxon>Bacillati</taxon>
        <taxon>Bacillota</taxon>
        <taxon>Bacilli</taxon>
        <taxon>Bacillales</taxon>
        <taxon>Caryophanaceae</taxon>
        <taxon>Planococcus</taxon>
    </lineage>
</organism>
<dbReference type="Pfam" id="PF08478">
    <property type="entry name" value="POTRA_1"/>
    <property type="match status" value="1"/>
</dbReference>
<keyword evidence="4 8" id="KW-0812">Transmembrane</keyword>
<evidence type="ECO:0000256" key="5">
    <source>
        <dbReference type="ARBA" id="ARBA00022989"/>
    </source>
</evidence>
<evidence type="ECO:0000256" key="3">
    <source>
        <dbReference type="ARBA" id="ARBA00022618"/>
    </source>
</evidence>
<evidence type="ECO:0000256" key="6">
    <source>
        <dbReference type="ARBA" id="ARBA00023136"/>
    </source>
</evidence>
<feature type="transmembrane region" description="Helical" evidence="8">
    <location>
        <begin position="26"/>
        <end position="43"/>
    </location>
</feature>
<sequence>MDKVIDIEERIPTLRERRKKRTNRKFVALLFVFLVLLAILIYSQTKYSKIQDITVTGTELYAEAEYEQLSGLSIGDSMWSFTESDIEKTLDELEWVEKSSVNKKWLTGVEIEIQEFESIGYLDKSNSYQMVLSNNFALEKPVTSVEGPILTNFEDAKTRSKLVTQLTKIDSEVFNLISQIILSPSEEDAAYVTLYMNDGNEVRGILSSLAEKLNYYPSVVAQLEDGQKGVIDMEVGIFFRSYDDVYGPRKEGAENEESEAAEEE</sequence>
<feature type="domain" description="POTRA" evidence="9">
    <location>
        <begin position="48"/>
        <end position="118"/>
    </location>
</feature>
<keyword evidence="5 8" id="KW-1133">Transmembrane helix</keyword>
<dbReference type="RefSeq" id="WP_036806894.1">
    <property type="nucleotide sequence ID" value="NZ_CP051177.1"/>
</dbReference>
<evidence type="ECO:0000256" key="7">
    <source>
        <dbReference type="ARBA" id="ARBA00023306"/>
    </source>
</evidence>
<dbReference type="PROSITE" id="PS51779">
    <property type="entry name" value="POTRA"/>
    <property type="match status" value="1"/>
</dbReference>
<evidence type="ECO:0000313" key="10">
    <source>
        <dbReference type="EMBL" id="QKX49176.1"/>
    </source>
</evidence>
<evidence type="ECO:0000256" key="2">
    <source>
        <dbReference type="ARBA" id="ARBA00022475"/>
    </source>
</evidence>
<accession>A0A7H8Q5H2</accession>
<evidence type="ECO:0000256" key="8">
    <source>
        <dbReference type="HAMAP-Rule" id="MF_00912"/>
    </source>
</evidence>
<dbReference type="Pfam" id="PF03799">
    <property type="entry name" value="FtsQ_DivIB_C"/>
    <property type="match status" value="1"/>
</dbReference>
<comment type="subcellular location">
    <subcellularLocation>
        <location evidence="8">Cell membrane</location>
        <topology evidence="8">Single-pass type II membrane protein</topology>
    </subcellularLocation>
    <subcellularLocation>
        <location evidence="1">Membrane</location>
    </subcellularLocation>
    <text evidence="8">Localizes to the division septum.</text>
</comment>
<reference evidence="11" key="1">
    <citation type="submission" date="2020-06" db="EMBL/GenBank/DDBJ databases">
        <title>Isolation of Planomicrobium glaciei.</title>
        <authorList>
            <person name="Malisova L."/>
            <person name="Safrankova R."/>
            <person name="Jakubu V."/>
            <person name="Spanelova P."/>
        </authorList>
    </citation>
    <scope>NUCLEOTIDE SEQUENCE [LARGE SCALE GENOMIC DNA]</scope>
    <source>
        <strain evidence="11">NRL-ATB46093</strain>
    </source>
</reference>
<dbReference type="PANTHER" id="PTHR37820:SF1">
    <property type="entry name" value="CELL DIVISION PROTEIN FTSQ"/>
    <property type="match status" value="1"/>
</dbReference>
<dbReference type="AlphaFoldDB" id="A0A7H8Q5H2"/>
<dbReference type="GO" id="GO:0032153">
    <property type="term" value="C:cell division site"/>
    <property type="evidence" value="ECO:0007669"/>
    <property type="project" value="UniProtKB-UniRule"/>
</dbReference>
<keyword evidence="2 8" id="KW-1003">Cell membrane</keyword>
<dbReference type="Proteomes" id="UP000509222">
    <property type="component" value="Chromosome"/>
</dbReference>
<evidence type="ECO:0000313" key="11">
    <source>
        <dbReference type="Proteomes" id="UP000509222"/>
    </source>
</evidence>
<proteinExistence type="inferred from homology"/>
<dbReference type="InterPro" id="IPR034746">
    <property type="entry name" value="POTRA"/>
</dbReference>
<dbReference type="Gene3D" id="3.40.50.10960">
    <property type="match status" value="1"/>
</dbReference>
<dbReference type="InterPro" id="IPR026580">
    <property type="entry name" value="DivIB"/>
</dbReference>
<dbReference type="InterPro" id="IPR013685">
    <property type="entry name" value="POTRA_FtsQ_type"/>
</dbReference>
<keyword evidence="3 8" id="KW-0132">Cell division</keyword>
<dbReference type="EMBL" id="CP051177">
    <property type="protein sequence ID" value="QKX49176.1"/>
    <property type="molecule type" value="Genomic_DNA"/>
</dbReference>
<dbReference type="PANTHER" id="PTHR37820">
    <property type="entry name" value="CELL DIVISION PROTEIN DIVIB"/>
    <property type="match status" value="1"/>
</dbReference>
<gene>
    <name evidence="8" type="primary">divIB</name>
    <name evidence="10" type="ORF">HF394_00560</name>
</gene>
<keyword evidence="6 8" id="KW-0472">Membrane</keyword>
<dbReference type="GO" id="GO:0005886">
    <property type="term" value="C:plasma membrane"/>
    <property type="evidence" value="ECO:0007669"/>
    <property type="project" value="UniProtKB-SubCell"/>
</dbReference>
<evidence type="ECO:0000259" key="9">
    <source>
        <dbReference type="PROSITE" id="PS51779"/>
    </source>
</evidence>
<evidence type="ECO:0000256" key="1">
    <source>
        <dbReference type="ARBA" id="ARBA00004370"/>
    </source>
</evidence>
<comment type="similarity">
    <text evidence="8">Belongs to the FtsQ/DivIB family. DivIB subfamily.</text>
</comment>
<dbReference type="HAMAP" id="MF_00912">
    <property type="entry name" value="DivIB"/>
    <property type="match status" value="1"/>
</dbReference>
<name>A0A7H8Q5H2_9BACL</name>
<comment type="function">
    <text evidence="8">Cell division protein that may be involved in stabilizing or promoting the assembly of the division complex.</text>
</comment>
<keyword evidence="7 8" id="KW-0131">Cell cycle</keyword>
<dbReference type="Gene3D" id="3.10.20.310">
    <property type="entry name" value="membrane protein fhac"/>
    <property type="match status" value="1"/>
</dbReference>